<dbReference type="GO" id="GO:0003676">
    <property type="term" value="F:nucleic acid binding"/>
    <property type="evidence" value="ECO:0007669"/>
    <property type="project" value="InterPro"/>
</dbReference>
<gene>
    <name evidence="1" type="ORF">DERYTH_LOCUS20260</name>
</gene>
<protein>
    <submittedName>
        <fullName evidence="1">23388_t:CDS:1</fullName>
    </submittedName>
</protein>
<dbReference type="OrthoDB" id="2446106at2759"/>
<dbReference type="EMBL" id="CAJVPY010023544">
    <property type="protein sequence ID" value="CAG8785224.1"/>
    <property type="molecule type" value="Genomic_DNA"/>
</dbReference>
<dbReference type="AlphaFoldDB" id="A0A9N9P3Q0"/>
<sequence length="76" mass="8999">MRYTIFIAWTGSMTYENLRNLFNSDEVQDIRFLPNKQFAHIDFMTEAAMMYALRLHGETRSQIGKLRVEEGRPRGK</sequence>
<name>A0A9N9P3Q0_9GLOM</name>
<proteinExistence type="predicted"/>
<accession>A0A9N9P3Q0</accession>
<dbReference type="Gene3D" id="3.30.70.330">
    <property type="match status" value="1"/>
</dbReference>
<organism evidence="1 2">
    <name type="scientific">Dentiscutata erythropus</name>
    <dbReference type="NCBI Taxonomy" id="1348616"/>
    <lineage>
        <taxon>Eukaryota</taxon>
        <taxon>Fungi</taxon>
        <taxon>Fungi incertae sedis</taxon>
        <taxon>Mucoromycota</taxon>
        <taxon>Glomeromycotina</taxon>
        <taxon>Glomeromycetes</taxon>
        <taxon>Diversisporales</taxon>
        <taxon>Gigasporaceae</taxon>
        <taxon>Dentiscutata</taxon>
    </lineage>
</organism>
<feature type="non-terminal residue" evidence="1">
    <location>
        <position position="76"/>
    </location>
</feature>
<dbReference type="Proteomes" id="UP000789405">
    <property type="component" value="Unassembled WGS sequence"/>
</dbReference>
<dbReference type="SUPFAM" id="SSF54928">
    <property type="entry name" value="RNA-binding domain, RBD"/>
    <property type="match status" value="1"/>
</dbReference>
<keyword evidence="2" id="KW-1185">Reference proteome</keyword>
<evidence type="ECO:0000313" key="2">
    <source>
        <dbReference type="Proteomes" id="UP000789405"/>
    </source>
</evidence>
<comment type="caution">
    <text evidence="1">The sequence shown here is derived from an EMBL/GenBank/DDBJ whole genome shotgun (WGS) entry which is preliminary data.</text>
</comment>
<reference evidence="1" key="1">
    <citation type="submission" date="2021-06" db="EMBL/GenBank/DDBJ databases">
        <authorList>
            <person name="Kallberg Y."/>
            <person name="Tangrot J."/>
            <person name="Rosling A."/>
        </authorList>
    </citation>
    <scope>NUCLEOTIDE SEQUENCE</scope>
    <source>
        <strain evidence="1">MA453B</strain>
    </source>
</reference>
<dbReference type="InterPro" id="IPR012677">
    <property type="entry name" value="Nucleotide-bd_a/b_plait_sf"/>
</dbReference>
<evidence type="ECO:0000313" key="1">
    <source>
        <dbReference type="EMBL" id="CAG8785224.1"/>
    </source>
</evidence>
<dbReference type="InterPro" id="IPR035979">
    <property type="entry name" value="RBD_domain_sf"/>
</dbReference>